<sequence>MLKKIHQWLLKRADKQADNIWIFTLGTVGFFFGVGIILYAQNTLASSVGQEIIVLFGFILAIIGGIAAIIGYLSLSLLRFLSFANRERVKTPTLESIEVEEKSL</sequence>
<dbReference type="HOGENOM" id="CLU_2247273_0_0_6"/>
<name>R4YQR9_OLEAN</name>
<dbReference type="KEGG" id="oai:OLEAN_C31240"/>
<keyword evidence="1" id="KW-0812">Transmembrane</keyword>
<protein>
    <submittedName>
        <fullName evidence="2">Uncharacterized protein</fullName>
    </submittedName>
</protein>
<reference evidence="2 3" key="1">
    <citation type="journal article" date="2013" name="Nat. Commun.">
        <title>Genome sequence and functional genomic analysis of the oil-degrading bacterium Oleispira antarctica.</title>
        <authorList>
            <person name="Kube M."/>
            <person name="Chernikova T.N."/>
            <person name="Al-Ramahi Y."/>
            <person name="Beloqui A."/>
            <person name="Lopez-Cortez N."/>
            <person name="Guazzaroni M.E."/>
            <person name="Heipieper H.J."/>
            <person name="Klages S."/>
            <person name="Kotsyurbenko O.R."/>
            <person name="Langer I."/>
            <person name="Nechitaylo T.Y."/>
            <person name="Lunsdorf H."/>
            <person name="Fernandez M."/>
            <person name="Juarez S."/>
            <person name="Ciordia S."/>
            <person name="Singer A."/>
            <person name="Kagan O."/>
            <person name="Egorova O."/>
            <person name="Petit P.A."/>
            <person name="Stogios P."/>
            <person name="Kim Y."/>
            <person name="Tchigvintsev A."/>
            <person name="Flick R."/>
            <person name="Denaro R."/>
            <person name="Genovese M."/>
            <person name="Albar J.P."/>
            <person name="Reva O.N."/>
            <person name="Martinez-Gomariz M."/>
            <person name="Tran H."/>
            <person name="Ferrer M."/>
            <person name="Savchenko A."/>
            <person name="Yakunin A.F."/>
            <person name="Yakimov M.M."/>
            <person name="Golyshina O.V."/>
            <person name="Reinhardt R."/>
            <person name="Golyshin P.N."/>
        </authorList>
    </citation>
    <scope>NUCLEOTIDE SEQUENCE [LARGE SCALE GENOMIC DNA]</scope>
</reference>
<feature type="transmembrane region" description="Helical" evidence="1">
    <location>
        <begin position="20"/>
        <end position="40"/>
    </location>
</feature>
<evidence type="ECO:0000313" key="2">
    <source>
        <dbReference type="EMBL" id="CCK77300.1"/>
    </source>
</evidence>
<accession>R4YQR9</accession>
<keyword evidence="1" id="KW-1133">Transmembrane helix</keyword>
<organism evidence="2 3">
    <name type="scientific">Oleispira antarctica RB-8</name>
    <dbReference type="NCBI Taxonomy" id="698738"/>
    <lineage>
        <taxon>Bacteria</taxon>
        <taxon>Pseudomonadati</taxon>
        <taxon>Pseudomonadota</taxon>
        <taxon>Gammaproteobacteria</taxon>
        <taxon>Oceanospirillales</taxon>
        <taxon>Oceanospirillaceae</taxon>
        <taxon>Oleispira</taxon>
    </lineage>
</organism>
<dbReference type="AlphaFoldDB" id="R4YQR9"/>
<keyword evidence="3" id="KW-1185">Reference proteome</keyword>
<feature type="transmembrane region" description="Helical" evidence="1">
    <location>
        <begin position="52"/>
        <end position="78"/>
    </location>
</feature>
<proteinExistence type="predicted"/>
<keyword evidence="1" id="KW-0472">Membrane</keyword>
<dbReference type="EMBL" id="FO203512">
    <property type="protein sequence ID" value="CCK77300.1"/>
    <property type="molecule type" value="Genomic_DNA"/>
</dbReference>
<evidence type="ECO:0000256" key="1">
    <source>
        <dbReference type="SAM" id="Phobius"/>
    </source>
</evidence>
<dbReference type="STRING" id="698738.OLEAN_C31240"/>
<dbReference type="Proteomes" id="UP000032749">
    <property type="component" value="Chromosome"/>
</dbReference>
<gene>
    <name evidence="2" type="ORF">OLEAN_C31240</name>
</gene>
<evidence type="ECO:0000313" key="3">
    <source>
        <dbReference type="Proteomes" id="UP000032749"/>
    </source>
</evidence>